<organism evidence="1">
    <name type="scientific">Tetraselmis sp. GSL018</name>
    <dbReference type="NCBI Taxonomy" id="582737"/>
    <lineage>
        <taxon>Eukaryota</taxon>
        <taxon>Viridiplantae</taxon>
        <taxon>Chlorophyta</taxon>
        <taxon>core chlorophytes</taxon>
        <taxon>Chlorodendrophyceae</taxon>
        <taxon>Chlorodendrales</taxon>
        <taxon>Chlorodendraceae</taxon>
        <taxon>Tetraselmis</taxon>
    </lineage>
</organism>
<proteinExistence type="predicted"/>
<evidence type="ECO:0000313" key="1">
    <source>
        <dbReference type="EMBL" id="JAC71889.1"/>
    </source>
</evidence>
<protein>
    <submittedName>
        <fullName evidence="1">Uncharacterized protein</fullName>
    </submittedName>
</protein>
<name>A0A061RM93_9CHLO</name>
<gene>
    <name evidence="1" type="ORF">TSPGSL018_943</name>
</gene>
<dbReference type="EMBL" id="GBEZ01014163">
    <property type="protein sequence ID" value="JAC71889.1"/>
    <property type="molecule type" value="Transcribed_RNA"/>
</dbReference>
<dbReference type="Gene3D" id="1.20.5.300">
    <property type="match status" value="1"/>
</dbReference>
<reference evidence="1" key="1">
    <citation type="submission" date="2014-05" db="EMBL/GenBank/DDBJ databases">
        <title>The transcriptome of the halophilic microalga Tetraselmis sp. GSL018 isolated from the Great Salt Lake, Utah.</title>
        <authorList>
            <person name="Jinkerson R.E."/>
            <person name="D'Adamo S."/>
            <person name="Posewitz M.C."/>
        </authorList>
    </citation>
    <scope>NUCLEOTIDE SEQUENCE</scope>
    <source>
        <strain evidence="1">GSL018</strain>
    </source>
</reference>
<sequence length="147" mass="17303">MHPGVHMQRSTQPLHISLLLARQEFRDHYNKVNDLLEQQNHAMKEMEKKIEKGNSCCTQSRQQLTTLETRLESIARDMTKITEYEERYLNLDQKTSTISTNINNLKITFQEFLQNCKDEMKDTITSLMNNQSTSNRENDTTRAYIMA</sequence>
<dbReference type="AlphaFoldDB" id="A0A061RM93"/>
<accession>A0A061RM93</accession>